<feature type="transmembrane region" description="Helical" evidence="1">
    <location>
        <begin position="333"/>
        <end position="355"/>
    </location>
</feature>
<proteinExistence type="predicted"/>
<dbReference type="AlphaFoldDB" id="A0A0L6VTR5"/>
<feature type="transmembrane region" description="Helical" evidence="1">
    <location>
        <begin position="361"/>
        <end position="381"/>
    </location>
</feature>
<name>A0A0L6VTR5_9BASI</name>
<accession>A0A0L6VTR5</accession>
<evidence type="ECO:0000313" key="3">
    <source>
        <dbReference type="Proteomes" id="UP000037035"/>
    </source>
</evidence>
<sequence>MKTLMTASLIQSVMRHANTIKKRIISNHLEHDIKSLAWNHLIPSSSSLVAFFHEDGNIIIKSSSHARGQERNYIPFLIPTQQPHGQRNKLIWIGCIDETWQIRQTMDAPAVVSGSVNSFPPFCFCLSKVSAFFFSNNRKTSVGSFSTKVIVNFSPMPLPTPPRTPQINWLFLVLLFYSPQIVLHGESLWGWGCWHFTSVIICVEFSTTQRINSSGLCDMSCVTWGGAQSELNLKPPNWLGFGLFRSFSIFNHNGNSFFKYQDSSRTVKSPSLPLNHQQPSDQPHFSYSDLLSFLARLSSLILAVFFFFLSSFFFSFLFLVVKSRIFPLQQSDSEPFTSLLLLQIVLILIILIVLSGMLHSFFYSCSFLACFFIDFLFFLVWSSPSTPTKGTKRKRKMPPTRGPINKHLMTVIENSSDELRIKKNLALMNWERKKRKDCEIFISSLMKQTEHHSSLGSELECIDQCNGSTCKLVWLPLRSGGSRTMLGDV</sequence>
<keyword evidence="1" id="KW-0812">Transmembrane</keyword>
<dbReference type="EMBL" id="LAVV01000732">
    <property type="protein sequence ID" value="KNZ64109.1"/>
    <property type="molecule type" value="Genomic_DNA"/>
</dbReference>
<evidence type="ECO:0000256" key="1">
    <source>
        <dbReference type="SAM" id="Phobius"/>
    </source>
</evidence>
<keyword evidence="1" id="KW-1133">Transmembrane helix</keyword>
<dbReference type="Proteomes" id="UP000037035">
    <property type="component" value="Unassembled WGS sequence"/>
</dbReference>
<feature type="transmembrane region" description="Helical" evidence="1">
    <location>
        <begin position="300"/>
        <end position="321"/>
    </location>
</feature>
<evidence type="ECO:0000313" key="2">
    <source>
        <dbReference type="EMBL" id="KNZ64109.1"/>
    </source>
</evidence>
<dbReference type="VEuPathDB" id="FungiDB:VP01_1065g6"/>
<reference evidence="2 3" key="1">
    <citation type="submission" date="2015-08" db="EMBL/GenBank/DDBJ databases">
        <title>Next Generation Sequencing and Analysis of the Genome of Puccinia sorghi L Schw, the Causal Agent of Maize Common Rust.</title>
        <authorList>
            <person name="Rochi L."/>
            <person name="Burguener G."/>
            <person name="Darino M."/>
            <person name="Turjanski A."/>
            <person name="Kreff E."/>
            <person name="Dieguez M.J."/>
            <person name="Sacco F."/>
        </authorList>
    </citation>
    <scope>NUCLEOTIDE SEQUENCE [LARGE SCALE GENOMIC DNA]</scope>
    <source>
        <strain evidence="2 3">RO10H11247</strain>
    </source>
</reference>
<keyword evidence="3" id="KW-1185">Reference proteome</keyword>
<comment type="caution">
    <text evidence="2">The sequence shown here is derived from an EMBL/GenBank/DDBJ whole genome shotgun (WGS) entry which is preliminary data.</text>
</comment>
<gene>
    <name evidence="2" type="ORF">VP01_1065g6</name>
</gene>
<keyword evidence="1" id="KW-0472">Membrane</keyword>
<protein>
    <submittedName>
        <fullName evidence="2">Uncharacterized protein</fullName>
    </submittedName>
</protein>
<organism evidence="2 3">
    <name type="scientific">Puccinia sorghi</name>
    <dbReference type="NCBI Taxonomy" id="27349"/>
    <lineage>
        <taxon>Eukaryota</taxon>
        <taxon>Fungi</taxon>
        <taxon>Dikarya</taxon>
        <taxon>Basidiomycota</taxon>
        <taxon>Pucciniomycotina</taxon>
        <taxon>Pucciniomycetes</taxon>
        <taxon>Pucciniales</taxon>
        <taxon>Pucciniaceae</taxon>
        <taxon>Puccinia</taxon>
    </lineage>
</organism>